<dbReference type="OrthoDB" id="282393at2"/>
<dbReference type="InterPro" id="IPR011971">
    <property type="entry name" value="CHP02284"/>
</dbReference>
<feature type="domain" description="DUF2383" evidence="1">
    <location>
        <begin position="5"/>
        <end position="114"/>
    </location>
</feature>
<dbReference type="InterPro" id="IPR012347">
    <property type="entry name" value="Ferritin-like"/>
</dbReference>
<dbReference type="InterPro" id="IPR009078">
    <property type="entry name" value="Ferritin-like_SF"/>
</dbReference>
<comment type="caution">
    <text evidence="2">The sequence shown here is derived from an EMBL/GenBank/DDBJ whole genome shotgun (WGS) entry which is preliminary data.</text>
</comment>
<dbReference type="AlphaFoldDB" id="A0A261TT37"/>
<sequence length="149" mass="16449">MADHVVKVLNNLIETSKNGEKGFTAAAEDTKNPELQTLFRDRARDCASGAAELQTVVVQLGGKPEDSGTVAGAMHRGWTNLKAAVTGRSDLSILEECERGEDVAKAQYNDALKEALPEEIRALVERQYQGVLRNHDQIRNLRNRYKDAT</sequence>
<dbReference type="Gene3D" id="1.20.1260.10">
    <property type="match status" value="1"/>
</dbReference>
<protein>
    <submittedName>
        <fullName evidence="2">Aldehyde dehydrogenase</fullName>
    </submittedName>
</protein>
<accession>A0A261TT37</accession>
<keyword evidence="3" id="KW-1185">Reference proteome</keyword>
<dbReference type="NCBIfam" id="TIGR02284">
    <property type="entry name" value="PA2169 family four-helix-bundle protein"/>
    <property type="match status" value="1"/>
</dbReference>
<reference evidence="2 3" key="1">
    <citation type="submission" date="2017-05" db="EMBL/GenBank/DDBJ databases">
        <title>Complete and WGS of Bordetella genogroups.</title>
        <authorList>
            <person name="Spilker T."/>
            <person name="LiPuma J."/>
        </authorList>
    </citation>
    <scope>NUCLEOTIDE SEQUENCE [LARGE SCALE GENOMIC DNA]</scope>
    <source>
        <strain evidence="2 3">AU9919</strain>
    </source>
</reference>
<dbReference type="InterPro" id="IPR016920">
    <property type="entry name" value="UCP029477"/>
</dbReference>
<evidence type="ECO:0000259" key="1">
    <source>
        <dbReference type="Pfam" id="PF09537"/>
    </source>
</evidence>
<dbReference type="PIRSF" id="PIRSF029477">
    <property type="entry name" value="UCP029477"/>
    <property type="match status" value="1"/>
</dbReference>
<dbReference type="Proteomes" id="UP000216885">
    <property type="component" value="Unassembled WGS sequence"/>
</dbReference>
<dbReference type="SUPFAM" id="SSF47240">
    <property type="entry name" value="Ferritin-like"/>
    <property type="match status" value="1"/>
</dbReference>
<dbReference type="EMBL" id="NEVQ01000021">
    <property type="protein sequence ID" value="OZI52332.1"/>
    <property type="molecule type" value="Genomic_DNA"/>
</dbReference>
<evidence type="ECO:0000313" key="3">
    <source>
        <dbReference type="Proteomes" id="UP000216885"/>
    </source>
</evidence>
<evidence type="ECO:0000313" key="2">
    <source>
        <dbReference type="EMBL" id="OZI52332.1"/>
    </source>
</evidence>
<gene>
    <name evidence="2" type="ORF">CAL20_20470</name>
</gene>
<name>A0A261TT37_9BORD</name>
<dbReference type="InterPro" id="IPR019052">
    <property type="entry name" value="DUF2383"/>
</dbReference>
<organism evidence="2 3">
    <name type="scientific">Bordetella genomosp. 4</name>
    <dbReference type="NCBI Taxonomy" id="463044"/>
    <lineage>
        <taxon>Bacteria</taxon>
        <taxon>Pseudomonadati</taxon>
        <taxon>Pseudomonadota</taxon>
        <taxon>Betaproteobacteria</taxon>
        <taxon>Burkholderiales</taxon>
        <taxon>Alcaligenaceae</taxon>
        <taxon>Bordetella</taxon>
    </lineage>
</organism>
<dbReference type="RefSeq" id="WP_094822931.1">
    <property type="nucleotide sequence ID" value="NZ_NEVO01000015.1"/>
</dbReference>
<proteinExistence type="predicted"/>
<dbReference type="Pfam" id="PF09537">
    <property type="entry name" value="DUF2383"/>
    <property type="match status" value="1"/>
</dbReference>